<evidence type="ECO:0000313" key="8">
    <source>
        <dbReference type="Proteomes" id="UP000289132"/>
    </source>
</evidence>
<evidence type="ECO:0000256" key="1">
    <source>
        <dbReference type="ARBA" id="ARBA00000830"/>
    </source>
</evidence>
<evidence type="ECO:0000256" key="2">
    <source>
        <dbReference type="ARBA" id="ARBA00004818"/>
    </source>
</evidence>
<dbReference type="EMBL" id="CP031367">
    <property type="protein sequence ID" value="AXK49278.1"/>
    <property type="molecule type" value="Genomic_DNA"/>
</dbReference>
<dbReference type="PANTHER" id="PTHR43434:SF1">
    <property type="entry name" value="PHOSPHOGLYCOLATE PHOSPHATASE"/>
    <property type="match status" value="1"/>
</dbReference>
<reference evidence="6 8" key="1">
    <citation type="submission" date="2017-10" db="EMBL/GenBank/DDBJ databases">
        <title>Genomics of the genus Arcobacter.</title>
        <authorList>
            <person name="Perez-Cataluna A."/>
            <person name="Figueras M.J."/>
        </authorList>
    </citation>
    <scope>NUCLEOTIDE SEQUENCE [LARGE SCALE GENOMIC DNA]</scope>
    <source>
        <strain evidence="6 8">LMG 25534</strain>
    </source>
</reference>
<accession>A0AAD0VMB7</accession>
<dbReference type="SFLD" id="SFLDS00003">
    <property type="entry name" value="Haloacid_Dehalogenase"/>
    <property type="match status" value="1"/>
</dbReference>
<sequence>MIKNIIFDFDGVILDSVPIKTEGFKKLFEGFPKNKVKEFIQYHELNGGKSRYIKIKYFFNKLLNENISEDDILKYANRYSLITKEELTNSKYIIEDTVSFINHNYKKYNMHIASGADENDLKYICERLNLTKYFLSITGSPIMKSKIVKNILEMNNYKKEETILIGDSINDYEAAEENHIEFFGYNNVKLKKNNTYIDKFVEINLQSY</sequence>
<dbReference type="InterPro" id="IPR036412">
    <property type="entry name" value="HAD-like_sf"/>
</dbReference>
<dbReference type="InterPro" id="IPR023214">
    <property type="entry name" value="HAD_sf"/>
</dbReference>
<keyword evidence="5" id="KW-0378">Hydrolase</keyword>
<evidence type="ECO:0000313" key="5">
    <source>
        <dbReference type="EMBL" id="AXK49278.1"/>
    </source>
</evidence>
<comment type="pathway">
    <text evidence="2">Organic acid metabolism; glycolate biosynthesis; glycolate from 2-phosphoglycolate: step 1/1.</text>
</comment>
<evidence type="ECO:0000313" key="6">
    <source>
        <dbReference type="EMBL" id="RXJ91442.1"/>
    </source>
</evidence>
<dbReference type="InterPro" id="IPR050155">
    <property type="entry name" value="HAD-like_hydrolase_sf"/>
</dbReference>
<dbReference type="Proteomes" id="UP000254504">
    <property type="component" value="Chromosome"/>
</dbReference>
<comment type="similarity">
    <text evidence="3">Belongs to the HAD-like hydrolase superfamily. CbbY/CbbZ/Gph/YieH family.</text>
</comment>
<evidence type="ECO:0000256" key="4">
    <source>
        <dbReference type="ARBA" id="ARBA00013078"/>
    </source>
</evidence>
<dbReference type="Proteomes" id="UP000289132">
    <property type="component" value="Unassembled WGS sequence"/>
</dbReference>
<dbReference type="RefSeq" id="WP_115428769.1">
    <property type="nucleotide sequence ID" value="NZ_CP031367.1"/>
</dbReference>
<dbReference type="AlphaFoldDB" id="A0AAD0VMB7"/>
<dbReference type="InterPro" id="IPR041492">
    <property type="entry name" value="HAD_2"/>
</dbReference>
<evidence type="ECO:0000256" key="3">
    <source>
        <dbReference type="ARBA" id="ARBA00006171"/>
    </source>
</evidence>
<dbReference type="EMBL" id="PDKD01000007">
    <property type="protein sequence ID" value="RXJ91442.1"/>
    <property type="molecule type" value="Genomic_DNA"/>
</dbReference>
<organism evidence="5 7">
    <name type="scientific">Aliarcobacter trophiarum LMG 25534</name>
    <dbReference type="NCBI Taxonomy" id="1032241"/>
    <lineage>
        <taxon>Bacteria</taxon>
        <taxon>Pseudomonadati</taxon>
        <taxon>Campylobacterota</taxon>
        <taxon>Epsilonproteobacteria</taxon>
        <taxon>Campylobacterales</taxon>
        <taxon>Arcobacteraceae</taxon>
        <taxon>Aliarcobacter</taxon>
    </lineage>
</organism>
<proteinExistence type="inferred from homology"/>
<dbReference type="PANTHER" id="PTHR43434">
    <property type="entry name" value="PHOSPHOGLYCOLATE PHOSPHATASE"/>
    <property type="match status" value="1"/>
</dbReference>
<dbReference type="SFLD" id="SFLDG01129">
    <property type="entry name" value="C1.5:_HAD__Beta-PGM__Phosphata"/>
    <property type="match status" value="1"/>
</dbReference>
<protein>
    <recommendedName>
        <fullName evidence="4">phosphoglycolate phosphatase</fullName>
        <ecNumber evidence="4">3.1.3.18</ecNumber>
    </recommendedName>
</protein>
<reference evidence="5 7" key="2">
    <citation type="submission" date="2018-07" db="EMBL/GenBank/DDBJ databases">
        <title>Complete genome of the Arcobacter trophiarum type strain LMG 25534.</title>
        <authorList>
            <person name="Miller W.G."/>
            <person name="Yee E."/>
        </authorList>
    </citation>
    <scope>NUCLEOTIDE SEQUENCE [LARGE SCALE GENOMIC DNA]</scope>
    <source>
        <strain evidence="5 7">LMG 25534</strain>
    </source>
</reference>
<dbReference type="SUPFAM" id="SSF56784">
    <property type="entry name" value="HAD-like"/>
    <property type="match status" value="1"/>
</dbReference>
<dbReference type="Gene3D" id="3.40.50.1000">
    <property type="entry name" value="HAD superfamily/HAD-like"/>
    <property type="match status" value="1"/>
</dbReference>
<comment type="catalytic activity">
    <reaction evidence="1">
        <text>2-phosphoglycolate + H2O = glycolate + phosphate</text>
        <dbReference type="Rhea" id="RHEA:14369"/>
        <dbReference type="ChEBI" id="CHEBI:15377"/>
        <dbReference type="ChEBI" id="CHEBI:29805"/>
        <dbReference type="ChEBI" id="CHEBI:43474"/>
        <dbReference type="ChEBI" id="CHEBI:58033"/>
        <dbReference type="EC" id="3.1.3.18"/>
    </reaction>
</comment>
<keyword evidence="8" id="KW-1185">Reference proteome</keyword>
<dbReference type="GO" id="GO:0006281">
    <property type="term" value="P:DNA repair"/>
    <property type="evidence" value="ECO:0007669"/>
    <property type="project" value="TreeGrafter"/>
</dbReference>
<evidence type="ECO:0000313" key="7">
    <source>
        <dbReference type="Proteomes" id="UP000254504"/>
    </source>
</evidence>
<dbReference type="GO" id="GO:0005829">
    <property type="term" value="C:cytosol"/>
    <property type="evidence" value="ECO:0007669"/>
    <property type="project" value="TreeGrafter"/>
</dbReference>
<dbReference type="EC" id="3.1.3.18" evidence="4"/>
<dbReference type="Gene3D" id="1.10.150.240">
    <property type="entry name" value="Putative phosphatase, domain 2"/>
    <property type="match status" value="1"/>
</dbReference>
<dbReference type="CDD" id="cd01427">
    <property type="entry name" value="HAD_like"/>
    <property type="match status" value="1"/>
</dbReference>
<gene>
    <name evidence="5" type="ORF">ATR_1423</name>
    <name evidence="6" type="ORF">CRU87_05340</name>
</gene>
<dbReference type="InterPro" id="IPR023198">
    <property type="entry name" value="PGP-like_dom2"/>
</dbReference>
<dbReference type="KEGG" id="atp:ATR_1423"/>
<dbReference type="GO" id="GO:0008967">
    <property type="term" value="F:phosphoglycolate phosphatase activity"/>
    <property type="evidence" value="ECO:0007669"/>
    <property type="project" value="UniProtKB-EC"/>
</dbReference>
<dbReference type="Pfam" id="PF13419">
    <property type="entry name" value="HAD_2"/>
    <property type="match status" value="1"/>
</dbReference>
<name>A0AAD0VMB7_9BACT</name>